<dbReference type="PANTHER" id="PTHR40446">
    <property type="entry name" value="N-ACETYLGLUCOSAMINE-1-PHOSPHODIESTER ALPHA-N-ACETYLGLUCOSAMINIDASE"/>
    <property type="match status" value="1"/>
</dbReference>
<dbReference type="InterPro" id="IPR007730">
    <property type="entry name" value="SPOR-like_dom"/>
</dbReference>
<evidence type="ECO:0000259" key="3">
    <source>
        <dbReference type="Pfam" id="PF09992"/>
    </source>
</evidence>
<protein>
    <recommendedName>
        <fullName evidence="6">Phosphodiester glycosidase family protein</fullName>
    </recommendedName>
</protein>
<organism evidence="4 5">
    <name type="scientific">Streptomyces nitrosporeus</name>
    <dbReference type="NCBI Taxonomy" id="28894"/>
    <lineage>
        <taxon>Bacteria</taxon>
        <taxon>Bacillati</taxon>
        <taxon>Actinomycetota</taxon>
        <taxon>Actinomycetes</taxon>
        <taxon>Kitasatosporales</taxon>
        <taxon>Streptomycetaceae</taxon>
        <taxon>Streptomyces</taxon>
    </lineage>
</organism>
<feature type="domain" description="SPOR" evidence="2">
    <location>
        <begin position="102"/>
        <end position="161"/>
    </location>
</feature>
<evidence type="ECO:0008006" key="6">
    <source>
        <dbReference type="Google" id="ProtNLM"/>
    </source>
</evidence>
<gene>
    <name evidence="4" type="ORF">CP967_01525</name>
</gene>
<dbReference type="GO" id="GO:0042834">
    <property type="term" value="F:peptidoglycan binding"/>
    <property type="evidence" value="ECO:0007669"/>
    <property type="project" value="InterPro"/>
</dbReference>
<dbReference type="Gene3D" id="3.30.70.1070">
    <property type="entry name" value="Sporulation related repeat"/>
    <property type="match status" value="1"/>
</dbReference>
<dbReference type="AlphaFoldDB" id="A0A5J6F483"/>
<feature type="domain" description="Phosphodiester glycosidase" evidence="3">
    <location>
        <begin position="365"/>
        <end position="566"/>
    </location>
</feature>
<reference evidence="4 5" key="1">
    <citation type="submission" date="2017-09" db="EMBL/GenBank/DDBJ databases">
        <authorList>
            <person name="Lee N."/>
            <person name="Cho B.-K."/>
        </authorList>
    </citation>
    <scope>NUCLEOTIDE SEQUENCE [LARGE SCALE GENOMIC DNA]</scope>
    <source>
        <strain evidence="4 5">ATCC 12769</strain>
    </source>
</reference>
<dbReference type="OrthoDB" id="9809781at2"/>
<dbReference type="RefSeq" id="WP_150486171.1">
    <property type="nucleotide sequence ID" value="NZ_BMUV01000030.1"/>
</dbReference>
<feature type="chain" id="PRO_5039503016" description="Phosphodiester glycosidase family protein" evidence="1">
    <location>
        <begin position="27"/>
        <end position="571"/>
    </location>
</feature>
<evidence type="ECO:0000313" key="4">
    <source>
        <dbReference type="EMBL" id="QEU70806.1"/>
    </source>
</evidence>
<evidence type="ECO:0000259" key="2">
    <source>
        <dbReference type="Pfam" id="PF05036"/>
    </source>
</evidence>
<dbReference type="PANTHER" id="PTHR40446:SF2">
    <property type="entry name" value="N-ACETYLGLUCOSAMINE-1-PHOSPHODIESTER ALPHA-N-ACETYLGLUCOSAMINIDASE"/>
    <property type="match status" value="1"/>
</dbReference>
<evidence type="ECO:0000256" key="1">
    <source>
        <dbReference type="SAM" id="SignalP"/>
    </source>
</evidence>
<sequence length="571" mass="58491">MITSCALRGRAAAGLAAVLLASSLLAVPAGASAAATRADVPDYPAVDSGFPLGDGTAPRSGVTRLGPGVTYRVYSQGSAADDTWAVWVRFPDGQEMTTVAATATAHAQGLRDAGFPASVMPLDSPASADTYAMTFYGVRVGPYGTAAEAANARTGLKESGYASTRTFFTAETNPGSRGPWQIRVITVAPGAQADVRTEHGADVSGSQTVKQMAAPAGALAAVNGTEFDIASPNNPDFLGYEGVPQGLYVRNNVLLGAPNNGRTALLLNAAGGGHRITETSSRTWVSAPGKGEREIDGLNRVAGQVLGCGGVGGDFRQSADGPTPWTAPLRNGTCYDPDEIVVFRPEWGAVTPGPARKWAGTPVTEAVLNGDWEVLGIRHEPGPVPAGGRVLQGIGRGGAWLATLTPGTEVTPRTTILGPDGASVTSPAFSAVAGGTPALLRDGRIMLNPAANGMAHVSCRLPAPGSGCRPSGVLTARHARTLAGVSAEGHLMLVTIDGRNPLYSVGASLPEAAQVMRWLGARDAVGLGSGGDTTMVVGGSLYNRPWDEWEDTAPRERPMSTAVVVVPRSSS</sequence>
<dbReference type="InterPro" id="IPR018711">
    <property type="entry name" value="NAGPA"/>
</dbReference>
<dbReference type="EMBL" id="CP023702">
    <property type="protein sequence ID" value="QEU70806.1"/>
    <property type="molecule type" value="Genomic_DNA"/>
</dbReference>
<keyword evidence="1" id="KW-0732">Signal</keyword>
<dbReference type="KEGG" id="snk:CP967_01525"/>
<evidence type="ECO:0000313" key="5">
    <source>
        <dbReference type="Proteomes" id="UP000326178"/>
    </source>
</evidence>
<dbReference type="Proteomes" id="UP000326178">
    <property type="component" value="Chromosome"/>
</dbReference>
<proteinExistence type="predicted"/>
<dbReference type="Pfam" id="PF05036">
    <property type="entry name" value="SPOR"/>
    <property type="match status" value="1"/>
</dbReference>
<accession>A0A5J6F483</accession>
<keyword evidence="5" id="KW-1185">Reference proteome</keyword>
<name>A0A5J6F483_9ACTN</name>
<dbReference type="Pfam" id="PF09992">
    <property type="entry name" value="NAGPA"/>
    <property type="match status" value="1"/>
</dbReference>
<feature type="signal peptide" evidence="1">
    <location>
        <begin position="1"/>
        <end position="26"/>
    </location>
</feature>
<dbReference type="InterPro" id="IPR036680">
    <property type="entry name" value="SPOR-like_sf"/>
</dbReference>